<feature type="compositionally biased region" description="Basic residues" evidence="1">
    <location>
        <begin position="111"/>
        <end position="121"/>
    </location>
</feature>
<name>A0AAP0C991_9ASTR</name>
<dbReference type="Proteomes" id="UP001408789">
    <property type="component" value="Unassembled WGS sequence"/>
</dbReference>
<evidence type="ECO:0000313" key="3">
    <source>
        <dbReference type="Proteomes" id="UP001408789"/>
    </source>
</evidence>
<keyword evidence="3" id="KW-1185">Reference proteome</keyword>
<feature type="region of interest" description="Disordered" evidence="1">
    <location>
        <begin position="574"/>
        <end position="608"/>
    </location>
</feature>
<protein>
    <submittedName>
        <fullName evidence="2">Uncharacterized protein</fullName>
    </submittedName>
</protein>
<dbReference type="PANTHER" id="PTHR34835">
    <property type="entry name" value="OS07G0283600 PROTEIN-RELATED"/>
    <property type="match status" value="1"/>
</dbReference>
<feature type="compositionally biased region" description="Basic residues" evidence="1">
    <location>
        <begin position="212"/>
        <end position="222"/>
    </location>
</feature>
<dbReference type="EMBL" id="JBCNJP010007725">
    <property type="protein sequence ID" value="KAK9049238.1"/>
    <property type="molecule type" value="Genomic_DNA"/>
</dbReference>
<feature type="compositionally biased region" description="Polar residues" evidence="1">
    <location>
        <begin position="592"/>
        <end position="601"/>
    </location>
</feature>
<dbReference type="PANTHER" id="PTHR34835:SF90">
    <property type="entry name" value="AMINOTRANSFERASE-LIKE PLANT MOBILE DOMAIN-CONTAINING PROTEIN"/>
    <property type="match status" value="1"/>
</dbReference>
<proteinExistence type="predicted"/>
<accession>A0AAP0C991</accession>
<reference evidence="2 3" key="1">
    <citation type="submission" date="2024-04" db="EMBL/GenBank/DDBJ databases">
        <title>The reference genome of an endangered Asteraceae, Deinandra increscens subsp. villosa, native to the Central Coast of California.</title>
        <authorList>
            <person name="Guilliams M."/>
            <person name="Hasenstab-Lehman K."/>
            <person name="Meyer R."/>
            <person name="Mcevoy S."/>
        </authorList>
    </citation>
    <scope>NUCLEOTIDE SEQUENCE [LARGE SCALE GENOMIC DNA]</scope>
    <source>
        <tissue evidence="2">Leaf</tissue>
    </source>
</reference>
<evidence type="ECO:0000256" key="1">
    <source>
        <dbReference type="SAM" id="MobiDB-lite"/>
    </source>
</evidence>
<organism evidence="2 3">
    <name type="scientific">Deinandra increscens subsp. villosa</name>
    <dbReference type="NCBI Taxonomy" id="3103831"/>
    <lineage>
        <taxon>Eukaryota</taxon>
        <taxon>Viridiplantae</taxon>
        <taxon>Streptophyta</taxon>
        <taxon>Embryophyta</taxon>
        <taxon>Tracheophyta</taxon>
        <taxon>Spermatophyta</taxon>
        <taxon>Magnoliopsida</taxon>
        <taxon>eudicotyledons</taxon>
        <taxon>Gunneridae</taxon>
        <taxon>Pentapetalae</taxon>
        <taxon>asterids</taxon>
        <taxon>campanulids</taxon>
        <taxon>Asterales</taxon>
        <taxon>Asteraceae</taxon>
        <taxon>Asteroideae</taxon>
        <taxon>Heliantheae alliance</taxon>
        <taxon>Madieae</taxon>
        <taxon>Madiinae</taxon>
        <taxon>Deinandra</taxon>
    </lineage>
</organism>
<sequence>MDVHHKIHTHPPDDGSNSTTQTPQVLIPGSFSIPIAPVYDVYSDATEVDCTPLVDSLKVCSISNEIVSKAPEPIAELPLGAIHVEDSVEVPARKKIRKRSAFPQLSTWTHSKLRRSGRAKKSSAPSNTFDTAIPIDDSEMDMPISNLKLTTRKIKGKKLPINEGIVTGKKVVQVDSPSIQQGQTSSRCLRKRKHAEVDQATDIADLDESVKKLSKPAKKSSKQIKANQGKKPPRKPRKPRWFGLRTRSSPLQFFRCIQALRPNQKDAVRKMGFGQLLTFMVDCIPLRLGHYVIDNFSPDLMIIKVGTKDVKVDSLSIKQLLGVPSGNIKFTDDNILETTDDHVMKWRSRYLDRLVAPSEIVDNIIDAPDEDSFDFRMDFIMCFLSVMVECHLNGRLREKILDYISFDIDWKEIDWCDYILQALKECKIGWRRQDLSSPFAGPLAILALLYVDSFECEGITMDPSKNAISFWNKKNMKQREVLEIKKGGFGKGRFKGLSPVVNDGSTEFTCVDVDFMFSEVKKNLGILSNKKSYVDNLFVNLIHNSPEHPQLKSLFDSYQSILNFSASLVQTSIPISSDGEQDDGNLADKSPTDSMAKQSPADQDVNKGLEVTDNDNANFDHMAKSSDGNQEDAYDPSNDHEITQLGDDEHVHGVAEDQNKSALLADLLATSDVNPQPSYRHSNSPSC</sequence>
<feature type="region of interest" description="Disordered" evidence="1">
    <location>
        <begin position="622"/>
        <end position="655"/>
    </location>
</feature>
<comment type="caution">
    <text evidence="2">The sequence shown here is derived from an EMBL/GenBank/DDBJ whole genome shotgun (WGS) entry which is preliminary data.</text>
</comment>
<feature type="region of interest" description="Disordered" evidence="1">
    <location>
        <begin position="111"/>
        <end position="134"/>
    </location>
</feature>
<feature type="compositionally biased region" description="Basic and acidic residues" evidence="1">
    <location>
        <begin position="637"/>
        <end position="655"/>
    </location>
</feature>
<feature type="region of interest" description="Disordered" evidence="1">
    <location>
        <begin position="212"/>
        <end position="242"/>
    </location>
</feature>
<evidence type="ECO:0000313" key="2">
    <source>
        <dbReference type="EMBL" id="KAK9049238.1"/>
    </source>
</evidence>
<gene>
    <name evidence="2" type="ORF">SSX86_031795</name>
</gene>
<feature type="region of interest" description="Disordered" evidence="1">
    <location>
        <begin position="1"/>
        <end position="21"/>
    </location>
</feature>
<feature type="compositionally biased region" description="Basic residues" evidence="1">
    <location>
        <begin position="231"/>
        <end position="240"/>
    </location>
</feature>
<dbReference type="AlphaFoldDB" id="A0AAP0C991"/>